<evidence type="ECO:0000313" key="2">
    <source>
        <dbReference type="EMBL" id="KAJ6429824.1"/>
    </source>
</evidence>
<name>A0AAD6PHA5_9ROSI</name>
<gene>
    <name evidence="2" type="ORF">OIU84_021265</name>
</gene>
<feature type="signal peptide" evidence="1">
    <location>
        <begin position="1"/>
        <end position="16"/>
    </location>
</feature>
<proteinExistence type="predicted"/>
<feature type="chain" id="PRO_5041991097" evidence="1">
    <location>
        <begin position="17"/>
        <end position="150"/>
    </location>
</feature>
<organism evidence="2 3">
    <name type="scientific">Salix udensis</name>
    <dbReference type="NCBI Taxonomy" id="889485"/>
    <lineage>
        <taxon>Eukaryota</taxon>
        <taxon>Viridiplantae</taxon>
        <taxon>Streptophyta</taxon>
        <taxon>Embryophyta</taxon>
        <taxon>Tracheophyta</taxon>
        <taxon>Spermatophyta</taxon>
        <taxon>Magnoliopsida</taxon>
        <taxon>eudicotyledons</taxon>
        <taxon>Gunneridae</taxon>
        <taxon>Pentapetalae</taxon>
        <taxon>rosids</taxon>
        <taxon>fabids</taxon>
        <taxon>Malpighiales</taxon>
        <taxon>Salicaceae</taxon>
        <taxon>Saliceae</taxon>
        <taxon>Salix</taxon>
    </lineage>
</organism>
<evidence type="ECO:0000256" key="1">
    <source>
        <dbReference type="SAM" id="SignalP"/>
    </source>
</evidence>
<sequence>MISFVADHFWSILVLAYSVNLQKAVECSNFERLFLLKDRHVEAISQNQDVIISGSWKNAIFLLVYLILQKGALHYTLFSGSFLDAIGQERSSRGCKISVVSHDKNLVRAVLCYGLYLGICAIMNNGKSFSLKTVEDGLVLMNSNSVNARE</sequence>
<protein>
    <submittedName>
        <fullName evidence="2">Uncharacterized protein</fullName>
    </submittedName>
</protein>
<keyword evidence="1" id="KW-0732">Signal</keyword>
<reference evidence="2 3" key="1">
    <citation type="journal article" date="2023" name="Int. J. Mol. Sci.">
        <title>De Novo Assembly and Annotation of 11 Diverse Shrub Willow (Salix) Genomes Reveals Novel Gene Organization in Sex-Linked Regions.</title>
        <authorList>
            <person name="Hyden B."/>
            <person name="Feng K."/>
            <person name="Yates T.B."/>
            <person name="Jawdy S."/>
            <person name="Cereghino C."/>
            <person name="Smart L.B."/>
            <person name="Muchero W."/>
        </authorList>
    </citation>
    <scope>NUCLEOTIDE SEQUENCE [LARGE SCALE GENOMIC DNA]</scope>
    <source>
        <tissue evidence="2">Shoot tip</tissue>
    </source>
</reference>
<comment type="caution">
    <text evidence="2">The sequence shown here is derived from an EMBL/GenBank/DDBJ whole genome shotgun (WGS) entry which is preliminary data.</text>
</comment>
<keyword evidence="3" id="KW-1185">Reference proteome</keyword>
<evidence type="ECO:0000313" key="3">
    <source>
        <dbReference type="Proteomes" id="UP001162972"/>
    </source>
</evidence>
<dbReference type="EMBL" id="JAPFFJ010000004">
    <property type="protein sequence ID" value="KAJ6429824.1"/>
    <property type="molecule type" value="Genomic_DNA"/>
</dbReference>
<accession>A0AAD6PHA5</accession>
<dbReference type="AlphaFoldDB" id="A0AAD6PHA5"/>
<dbReference type="Proteomes" id="UP001162972">
    <property type="component" value="Chromosome 8"/>
</dbReference>